<dbReference type="InterPro" id="IPR029058">
    <property type="entry name" value="AB_hydrolase_fold"/>
</dbReference>
<keyword evidence="2" id="KW-1185">Reference proteome</keyword>
<dbReference type="OrthoDB" id="8478808at2"/>
<protein>
    <recommendedName>
        <fullName evidence="3">Dienelactone hydrolase domain-containing protein</fullName>
    </recommendedName>
</protein>
<dbReference type="AlphaFoldDB" id="A0A553JUN2"/>
<gene>
    <name evidence="1" type="ORF">FN961_00595</name>
</gene>
<dbReference type="Gene3D" id="3.40.50.1820">
    <property type="entry name" value="alpha/beta hydrolase"/>
    <property type="match status" value="1"/>
</dbReference>
<sequence length="203" mass="22572">MKIILVTDIFGLTEPILSLQNMIQQTSFECVVIDPFNGVNRYFNREPLAYQAFMAECGHEHYCDLVKSKVEAANNPSVVIGFSAGASATWKALEKLNSEAVLHFIGFYPSQIRHHLSITPSCPVSFVFPVLETHFDVNEVIAGLAKKPFVMAVQTRYAHGFINFYSSAYNELASSQYINLLCSVELLSNPALMQAELTQLSIA</sequence>
<dbReference type="Proteomes" id="UP000318126">
    <property type="component" value="Unassembled WGS sequence"/>
</dbReference>
<evidence type="ECO:0000313" key="2">
    <source>
        <dbReference type="Proteomes" id="UP000318126"/>
    </source>
</evidence>
<dbReference type="SUPFAM" id="SSF53474">
    <property type="entry name" value="alpha/beta-Hydrolases"/>
    <property type="match status" value="1"/>
</dbReference>
<organism evidence="1 2">
    <name type="scientific">Shewanella hanedai</name>
    <name type="common">Alteromonas hanedai</name>
    <dbReference type="NCBI Taxonomy" id="25"/>
    <lineage>
        <taxon>Bacteria</taxon>
        <taxon>Pseudomonadati</taxon>
        <taxon>Pseudomonadota</taxon>
        <taxon>Gammaproteobacteria</taxon>
        <taxon>Alteromonadales</taxon>
        <taxon>Shewanellaceae</taxon>
        <taxon>Shewanella</taxon>
    </lineage>
</organism>
<reference evidence="2" key="1">
    <citation type="submission" date="2019-07" db="EMBL/GenBank/DDBJ databases">
        <title>Shewanella sp. YLB-08 draft genomic sequence.</title>
        <authorList>
            <person name="Yu L."/>
        </authorList>
    </citation>
    <scope>NUCLEOTIDE SEQUENCE [LARGE SCALE GENOMIC DNA]</scope>
    <source>
        <strain evidence="2">JCM 20706</strain>
    </source>
</reference>
<proteinExistence type="predicted"/>
<dbReference type="EMBL" id="VKGK01000001">
    <property type="protein sequence ID" value="TRY16164.1"/>
    <property type="molecule type" value="Genomic_DNA"/>
</dbReference>
<dbReference type="RefSeq" id="WP_143562609.1">
    <property type="nucleotide sequence ID" value="NZ_BMPL01000001.1"/>
</dbReference>
<name>A0A553JUN2_SHEHA</name>
<evidence type="ECO:0000313" key="1">
    <source>
        <dbReference type="EMBL" id="TRY16164.1"/>
    </source>
</evidence>
<comment type="caution">
    <text evidence="1">The sequence shown here is derived from an EMBL/GenBank/DDBJ whole genome shotgun (WGS) entry which is preliminary data.</text>
</comment>
<accession>A0A553JUN2</accession>
<evidence type="ECO:0008006" key="3">
    <source>
        <dbReference type="Google" id="ProtNLM"/>
    </source>
</evidence>